<evidence type="ECO:0000256" key="9">
    <source>
        <dbReference type="ARBA" id="ARBA00022723"/>
    </source>
</evidence>
<feature type="transmembrane region" description="Helical" evidence="19">
    <location>
        <begin position="473"/>
        <end position="493"/>
    </location>
</feature>
<evidence type="ECO:0000256" key="16">
    <source>
        <dbReference type="ARBA" id="ARBA00049119"/>
    </source>
</evidence>
<feature type="compositionally biased region" description="Low complexity" evidence="18">
    <location>
        <begin position="1012"/>
        <end position="1027"/>
    </location>
</feature>
<protein>
    <recommendedName>
        <fullName evidence="6">protein-serine/threonine phosphatase</fullName>
        <ecNumber evidence="6">3.1.3.16</ecNumber>
    </recommendedName>
</protein>
<evidence type="ECO:0000313" key="23">
    <source>
        <dbReference type="Proteomes" id="UP000054988"/>
    </source>
</evidence>
<proteinExistence type="inferred from homology"/>
<dbReference type="InterPro" id="IPR000222">
    <property type="entry name" value="PP2C_BS"/>
</dbReference>
<feature type="domain" description="Major facilitator superfamily (MFS) profile" evidence="20">
    <location>
        <begin position="86"/>
        <end position="523"/>
    </location>
</feature>
<dbReference type="PROSITE" id="PS51746">
    <property type="entry name" value="PPM_2"/>
    <property type="match status" value="1"/>
</dbReference>
<evidence type="ECO:0000256" key="19">
    <source>
        <dbReference type="SAM" id="Phobius"/>
    </source>
</evidence>
<dbReference type="eggNOG" id="KOG0698">
    <property type="taxonomic scope" value="Eukaryota"/>
</dbReference>
<evidence type="ECO:0000256" key="3">
    <source>
        <dbReference type="ARBA" id="ARBA00004141"/>
    </source>
</evidence>
<feature type="transmembrane region" description="Helical" evidence="19">
    <location>
        <begin position="338"/>
        <end position="363"/>
    </location>
</feature>
<evidence type="ECO:0000256" key="7">
    <source>
        <dbReference type="ARBA" id="ARBA00022448"/>
    </source>
</evidence>
<evidence type="ECO:0000256" key="11">
    <source>
        <dbReference type="ARBA" id="ARBA00022912"/>
    </source>
</evidence>
<evidence type="ECO:0000256" key="14">
    <source>
        <dbReference type="ARBA" id="ARBA00023211"/>
    </source>
</evidence>
<dbReference type="GO" id="GO:0004722">
    <property type="term" value="F:protein serine/threonine phosphatase activity"/>
    <property type="evidence" value="ECO:0007669"/>
    <property type="project" value="UniProtKB-EC"/>
</dbReference>
<organism evidence="22 23">
    <name type="scientific">Moniliophthora roreri</name>
    <name type="common">Frosty pod rot fungus</name>
    <name type="synonym">Monilia roreri</name>
    <dbReference type="NCBI Taxonomy" id="221103"/>
    <lineage>
        <taxon>Eukaryota</taxon>
        <taxon>Fungi</taxon>
        <taxon>Dikarya</taxon>
        <taxon>Basidiomycota</taxon>
        <taxon>Agaricomycotina</taxon>
        <taxon>Agaricomycetes</taxon>
        <taxon>Agaricomycetidae</taxon>
        <taxon>Agaricales</taxon>
        <taxon>Marasmiineae</taxon>
        <taxon>Marasmiaceae</taxon>
        <taxon>Moniliophthora</taxon>
    </lineage>
</organism>
<feature type="transmembrane region" description="Helical" evidence="19">
    <location>
        <begin position="500"/>
        <end position="519"/>
    </location>
</feature>
<evidence type="ECO:0000256" key="17">
    <source>
        <dbReference type="RuleBase" id="RU003465"/>
    </source>
</evidence>
<dbReference type="GO" id="GO:0046872">
    <property type="term" value="F:metal ion binding"/>
    <property type="evidence" value="ECO:0007669"/>
    <property type="project" value="UniProtKB-KW"/>
</dbReference>
<feature type="transmembrane region" description="Helical" evidence="19">
    <location>
        <begin position="155"/>
        <end position="173"/>
    </location>
</feature>
<name>A0A0W0F3R4_MONRR</name>
<feature type="region of interest" description="Disordered" evidence="18">
    <location>
        <begin position="930"/>
        <end position="958"/>
    </location>
</feature>
<evidence type="ECO:0000256" key="5">
    <source>
        <dbReference type="ARBA" id="ARBA00010992"/>
    </source>
</evidence>
<comment type="catalytic activity">
    <reaction evidence="16">
        <text>myo-inositol(out) + H(+)(out) = myo-inositol(in) + H(+)(in)</text>
        <dbReference type="Rhea" id="RHEA:60364"/>
        <dbReference type="ChEBI" id="CHEBI:15378"/>
        <dbReference type="ChEBI" id="CHEBI:17268"/>
    </reaction>
</comment>
<keyword evidence="8 19" id="KW-0812">Transmembrane</keyword>
<dbReference type="CDD" id="cd00143">
    <property type="entry name" value="PP2Cc"/>
    <property type="match status" value="1"/>
</dbReference>
<dbReference type="FunFam" id="3.60.40.10:FF:000016">
    <property type="entry name" value="Protein phosphatase 2C"/>
    <property type="match status" value="1"/>
</dbReference>
<feature type="domain" description="PPM-type phosphatase" evidence="21">
    <location>
        <begin position="566"/>
        <end position="832"/>
    </location>
</feature>
<dbReference type="Gene3D" id="3.60.40.10">
    <property type="entry name" value="PPM-type phosphatase domain"/>
    <property type="match status" value="1"/>
</dbReference>
<evidence type="ECO:0000256" key="10">
    <source>
        <dbReference type="ARBA" id="ARBA00022801"/>
    </source>
</evidence>
<comment type="cofactor">
    <cofactor evidence="1">
        <name>Mn(2+)</name>
        <dbReference type="ChEBI" id="CHEBI:29035"/>
    </cofactor>
</comment>
<evidence type="ECO:0000256" key="15">
    <source>
        <dbReference type="ARBA" id="ARBA00048832"/>
    </source>
</evidence>
<dbReference type="InterPro" id="IPR020846">
    <property type="entry name" value="MFS_dom"/>
</dbReference>
<dbReference type="Gene3D" id="1.20.1250.20">
    <property type="entry name" value="MFS general substrate transporter like domains"/>
    <property type="match status" value="1"/>
</dbReference>
<evidence type="ECO:0000256" key="12">
    <source>
        <dbReference type="ARBA" id="ARBA00022989"/>
    </source>
</evidence>
<keyword evidence="7" id="KW-0813">Transport</keyword>
<evidence type="ECO:0000259" key="21">
    <source>
        <dbReference type="PROSITE" id="PS51746"/>
    </source>
</evidence>
<dbReference type="AlphaFoldDB" id="A0A0W0F3R4"/>
<evidence type="ECO:0000313" key="22">
    <source>
        <dbReference type="EMBL" id="KTB30904.1"/>
    </source>
</evidence>
<evidence type="ECO:0000256" key="8">
    <source>
        <dbReference type="ARBA" id="ARBA00022692"/>
    </source>
</evidence>
<feature type="transmembrane region" description="Helical" evidence="19">
    <location>
        <begin position="405"/>
        <end position="423"/>
    </location>
</feature>
<dbReference type="PANTHER" id="PTHR48022:SF79">
    <property type="entry name" value="LACTOSE PERMEASE, PUTATIVE (AFU_ORTHOLOGUE AFUA_6G01860)-RELATED"/>
    <property type="match status" value="1"/>
</dbReference>
<evidence type="ECO:0000256" key="13">
    <source>
        <dbReference type="ARBA" id="ARBA00023136"/>
    </source>
</evidence>
<keyword evidence="10 17" id="KW-0378">Hydrolase</keyword>
<comment type="subcellular location">
    <subcellularLocation>
        <location evidence="3">Membrane</location>
        <topology evidence="3">Multi-pass membrane protein</topology>
    </subcellularLocation>
</comment>
<feature type="region of interest" description="Disordered" evidence="18">
    <location>
        <begin position="1"/>
        <end position="43"/>
    </location>
</feature>
<comment type="similarity">
    <text evidence="5">Belongs to the major facilitator superfamily. Sugar transporter (TC 2.A.1.1) family.</text>
</comment>
<dbReference type="InterPro" id="IPR005829">
    <property type="entry name" value="Sugar_transporter_CS"/>
</dbReference>
<dbReference type="InterPro" id="IPR050360">
    <property type="entry name" value="MFS_Sugar_Transporters"/>
</dbReference>
<comment type="caution">
    <text evidence="22">The sequence shown here is derived from an EMBL/GenBank/DDBJ whole genome shotgun (WGS) entry which is preliminary data.</text>
</comment>
<dbReference type="PROSITE" id="PS50850">
    <property type="entry name" value="MFS"/>
    <property type="match status" value="1"/>
</dbReference>
<keyword evidence="11 17" id="KW-0904">Protein phosphatase</keyword>
<dbReference type="SMART" id="SM00332">
    <property type="entry name" value="PP2Cc"/>
    <property type="match status" value="1"/>
</dbReference>
<feature type="transmembrane region" description="Helical" evidence="19">
    <location>
        <begin position="435"/>
        <end position="453"/>
    </location>
</feature>
<evidence type="ECO:0000259" key="20">
    <source>
        <dbReference type="PROSITE" id="PS50850"/>
    </source>
</evidence>
<accession>A0A0W0F3R4</accession>
<dbReference type="PANTHER" id="PTHR48022">
    <property type="entry name" value="PLASTIDIC GLUCOSE TRANSPORTER 4"/>
    <property type="match status" value="1"/>
</dbReference>
<comment type="catalytic activity">
    <reaction evidence="15">
        <text>O-phospho-L-threonyl-[protein] + H2O = L-threonyl-[protein] + phosphate</text>
        <dbReference type="Rhea" id="RHEA:47004"/>
        <dbReference type="Rhea" id="RHEA-COMP:11060"/>
        <dbReference type="Rhea" id="RHEA-COMP:11605"/>
        <dbReference type="ChEBI" id="CHEBI:15377"/>
        <dbReference type="ChEBI" id="CHEBI:30013"/>
        <dbReference type="ChEBI" id="CHEBI:43474"/>
        <dbReference type="ChEBI" id="CHEBI:61977"/>
        <dbReference type="EC" id="3.1.3.16"/>
    </reaction>
    <physiologicalReaction direction="left-to-right" evidence="15">
        <dbReference type="Rhea" id="RHEA:47005"/>
    </physiologicalReaction>
</comment>
<comment type="cofactor">
    <cofactor evidence="2">
        <name>Mg(2+)</name>
        <dbReference type="ChEBI" id="CHEBI:18420"/>
    </cofactor>
</comment>
<sequence>MSKESPVPSFSNDIKGSIEHVEDTIPSLEGQRKKRFSGPEERQAALEEAIKRDPGPGQWSWPTIHASRNTFGFDLTWLTSVQMCIITFIICCCSGDSGFDSTVMGGINGMHQFQEYFGMTGAGTKTSIVFGIYTIGQLCGTIPAAYFPDRFGRRFSMFFGNCILICGAVITANAKSMSMFLGGRWMTGFGCTCAATSAKSYLAEIVPPRTRGAYLGFLNSFYYVGQMSASGMMVATNLWPNELSWRLPLYIQTVPAAINALFVFTCPESPRWLASIGKHEQARKLLAKFHSQDGNINSPVIEIEMDEIKEKIEINGRDKRWWDFRPLFRTRSDRYRSYMCIIIGAFGQLSGNGLITYFLPILIKNAGIQSQSKQQTLNFINSVTSYIGALAGSFTVDRFGRRKNLFWATFTITCILAIVTGLLSQNGNATRSNAGISFIFLFMVCFSFGWTPMQALYPAEVLSYEARAKGLAFLNLVTQAASLINTFGLPVALEKIGWKTYVIFVAWDAFECVIIYFFIVETKYLTLEEIGEVFEQPNPEVRVMGQTLSSPATSKTSESGQNGRFAYAVSEMQGWRITMEDAHAIVLDLDENAEEPNAFFAVYDGHGGGTVAKFAGQNVHKRLISEEAYQGKDYETALKKAFLGTDEDLLANPAHARDPSGCTAVAALVTKDKIYVANAGDSRSVLSVKGEAKPLSFDHKPTNETEKARITGAGGYVEYGRVNGNLALSRAIGDFDFKKNYSLSPEKQVITSNPDVTVHDIGEEDEFIVLACDGIWDCLTSQQVMDFIRLQVSEGKELAEIAELMCDHCLAPDTSSGAGIGCDNMTVLIAAILHGRTKEEWYAWITDRVKNGYGYNTPSTIPQLYATSRLMSFKARREAQEARERQRTEVDDNGVSAFLESSGLSGFARVLGSTGGISFHPGSGILSDGRGLMFAGDDSGEEDDSGDEGPVGGKGFFTETLGLGAEESSSSSDPIKHLKAQLDEYDWEEDDDSHNMKSDSDSDGDAMNVENTSSPSSTANSSSTSTTVVVDGEAPPPPKDLPNGNAKPASSVTQLKSEPGGDKASAVVEAEGLMDTSEDPLKV</sequence>
<dbReference type="SUPFAM" id="SSF103473">
    <property type="entry name" value="MFS general substrate transporter"/>
    <property type="match status" value="1"/>
</dbReference>
<dbReference type="SUPFAM" id="SSF81606">
    <property type="entry name" value="PP2C-like"/>
    <property type="match status" value="1"/>
</dbReference>
<dbReference type="EMBL" id="LATX01002359">
    <property type="protein sequence ID" value="KTB30904.1"/>
    <property type="molecule type" value="Genomic_DNA"/>
</dbReference>
<evidence type="ECO:0000256" key="2">
    <source>
        <dbReference type="ARBA" id="ARBA00001946"/>
    </source>
</evidence>
<evidence type="ECO:0000256" key="6">
    <source>
        <dbReference type="ARBA" id="ARBA00013081"/>
    </source>
</evidence>
<dbReference type="FunFam" id="1.20.1250.20:FF:000134">
    <property type="entry name" value="MFS sugar transporter protein"/>
    <property type="match status" value="1"/>
</dbReference>
<evidence type="ECO:0000256" key="4">
    <source>
        <dbReference type="ARBA" id="ARBA00006702"/>
    </source>
</evidence>
<dbReference type="EC" id="3.1.3.16" evidence="6"/>
<evidence type="ECO:0000256" key="18">
    <source>
        <dbReference type="SAM" id="MobiDB-lite"/>
    </source>
</evidence>
<dbReference type="InterPro" id="IPR001932">
    <property type="entry name" value="PPM-type_phosphatase-like_dom"/>
</dbReference>
<dbReference type="GO" id="GO:0016020">
    <property type="term" value="C:membrane"/>
    <property type="evidence" value="ECO:0007669"/>
    <property type="project" value="UniProtKB-SubCell"/>
</dbReference>
<keyword evidence="14" id="KW-0464">Manganese</keyword>
<dbReference type="InterPro" id="IPR003663">
    <property type="entry name" value="Sugar/inositol_transpt"/>
</dbReference>
<dbReference type="PROSITE" id="PS01032">
    <property type="entry name" value="PPM_1"/>
    <property type="match status" value="1"/>
</dbReference>
<feature type="region of interest" description="Disordered" evidence="18">
    <location>
        <begin position="984"/>
        <end position="1083"/>
    </location>
</feature>
<dbReference type="Pfam" id="PF00481">
    <property type="entry name" value="PP2C"/>
    <property type="match status" value="1"/>
</dbReference>
<dbReference type="Pfam" id="PF00083">
    <property type="entry name" value="Sugar_tr"/>
    <property type="match status" value="1"/>
</dbReference>
<dbReference type="Proteomes" id="UP000054988">
    <property type="component" value="Unassembled WGS sequence"/>
</dbReference>
<dbReference type="NCBIfam" id="TIGR00879">
    <property type="entry name" value="SP"/>
    <property type="match status" value="1"/>
</dbReference>
<dbReference type="InterPro" id="IPR005828">
    <property type="entry name" value="MFS_sugar_transport-like"/>
</dbReference>
<dbReference type="PROSITE" id="PS00216">
    <property type="entry name" value="SUGAR_TRANSPORT_1"/>
    <property type="match status" value="1"/>
</dbReference>
<keyword evidence="13 19" id="KW-0472">Membrane</keyword>
<dbReference type="InterPro" id="IPR036259">
    <property type="entry name" value="MFS_trans_sf"/>
</dbReference>
<evidence type="ECO:0000256" key="1">
    <source>
        <dbReference type="ARBA" id="ARBA00001936"/>
    </source>
</evidence>
<keyword evidence="12 19" id="KW-1133">Transmembrane helix</keyword>
<reference evidence="22 23" key="1">
    <citation type="submission" date="2015-12" db="EMBL/GenBank/DDBJ databases">
        <title>Draft genome sequence of Moniliophthora roreri, the causal agent of frosty pod rot of cacao.</title>
        <authorList>
            <person name="Aime M.C."/>
            <person name="Diaz-Valderrama J.R."/>
            <person name="Kijpornyongpan T."/>
            <person name="Phillips-Mora W."/>
        </authorList>
    </citation>
    <scope>NUCLEOTIDE SEQUENCE [LARGE SCALE GENOMIC DNA]</scope>
    <source>
        <strain evidence="22 23">MCA 2952</strain>
    </source>
</reference>
<feature type="compositionally biased region" description="Acidic residues" evidence="18">
    <location>
        <begin position="938"/>
        <end position="947"/>
    </location>
</feature>
<keyword evidence="9" id="KW-0479">Metal-binding</keyword>
<dbReference type="GO" id="GO:0005351">
    <property type="term" value="F:carbohydrate:proton symporter activity"/>
    <property type="evidence" value="ECO:0007669"/>
    <property type="project" value="TreeGrafter"/>
</dbReference>
<dbReference type="InterPro" id="IPR036457">
    <property type="entry name" value="PPM-type-like_dom_sf"/>
</dbReference>
<gene>
    <name evidence="22" type="ORF">WG66_16526</name>
</gene>
<comment type="similarity">
    <text evidence="4 17">Belongs to the PP2C family.</text>
</comment>